<dbReference type="EMBL" id="CP031264">
    <property type="protein sequence ID" value="AXI78515.1"/>
    <property type="molecule type" value="Genomic_DNA"/>
</dbReference>
<feature type="compositionally biased region" description="Low complexity" evidence="1">
    <location>
        <begin position="71"/>
        <end position="84"/>
    </location>
</feature>
<evidence type="ECO:0000256" key="1">
    <source>
        <dbReference type="SAM" id="MobiDB-lite"/>
    </source>
</evidence>
<organism evidence="2 3">
    <name type="scientific">Peterkaempfera bronchialis</name>
    <dbReference type="NCBI Taxonomy" id="2126346"/>
    <lineage>
        <taxon>Bacteria</taxon>
        <taxon>Bacillati</taxon>
        <taxon>Actinomycetota</taxon>
        <taxon>Actinomycetes</taxon>
        <taxon>Kitasatosporales</taxon>
        <taxon>Streptomycetaceae</taxon>
        <taxon>Peterkaempfera</taxon>
    </lineage>
</organism>
<name>A0A345SXR0_9ACTN</name>
<evidence type="ECO:0000313" key="2">
    <source>
        <dbReference type="EMBL" id="AXI78515.1"/>
    </source>
</evidence>
<feature type="region of interest" description="Disordered" evidence="1">
    <location>
        <begin position="71"/>
        <end position="96"/>
    </location>
</feature>
<evidence type="ECO:0000313" key="3">
    <source>
        <dbReference type="Proteomes" id="UP000249340"/>
    </source>
</evidence>
<dbReference type="OrthoDB" id="3667154at2"/>
<sequence length="104" mass="10962">MNAGNLLAEYIASCPAPVPAKVKGHLAKVIKELLDTGTHPGHVRAGLALWGEKALSPSLLPSMVHQAINARPAHTARAGHTAARSPHQPFTNPADARAYYEGDL</sequence>
<reference evidence="3" key="1">
    <citation type="submission" date="2018-07" db="EMBL/GenBank/DDBJ databases">
        <title>Streptacidiphilus bronchialis DSM 106435 chromosome.</title>
        <authorList>
            <person name="Batra D."/>
            <person name="Gulvik C.A."/>
        </authorList>
    </citation>
    <scope>NUCLEOTIDE SEQUENCE [LARGE SCALE GENOMIC DNA]</scope>
    <source>
        <strain evidence="3">DSM 106435</strain>
    </source>
</reference>
<gene>
    <name evidence="2" type="ORF">C7M71_014835</name>
</gene>
<dbReference type="Proteomes" id="UP000249340">
    <property type="component" value="Chromosome"/>
</dbReference>
<proteinExistence type="predicted"/>
<dbReference type="KEGG" id="stri:C7M71_014835"/>
<protein>
    <submittedName>
        <fullName evidence="2">Uncharacterized protein</fullName>
    </submittedName>
</protein>
<dbReference type="AlphaFoldDB" id="A0A345SXR0"/>
<dbReference type="RefSeq" id="WP_111488722.1">
    <property type="nucleotide sequence ID" value="NZ_CP031264.1"/>
</dbReference>
<accession>A0A345SXR0</accession>
<keyword evidence="3" id="KW-1185">Reference proteome</keyword>